<evidence type="ECO:0000259" key="1">
    <source>
        <dbReference type="PROSITE" id="PS50263"/>
    </source>
</evidence>
<protein>
    <submittedName>
        <fullName evidence="2">Putative amidohydrolase</fullName>
    </submittedName>
</protein>
<dbReference type="AlphaFoldDB" id="A0A2S8SEP0"/>
<keyword evidence="3" id="KW-1185">Reference proteome</keyword>
<dbReference type="Proteomes" id="UP000238338">
    <property type="component" value="Unassembled WGS sequence"/>
</dbReference>
<organism evidence="2 3">
    <name type="scientific">Albidovulum denitrificans</name>
    <dbReference type="NCBI Taxonomy" id="404881"/>
    <lineage>
        <taxon>Bacteria</taxon>
        <taxon>Pseudomonadati</taxon>
        <taxon>Pseudomonadota</taxon>
        <taxon>Alphaproteobacteria</taxon>
        <taxon>Rhodobacterales</taxon>
        <taxon>Paracoccaceae</taxon>
        <taxon>Albidovulum</taxon>
    </lineage>
</organism>
<dbReference type="PANTHER" id="PTHR23088:SF50">
    <property type="entry name" value="HYDROLASE YHCX"/>
    <property type="match status" value="1"/>
</dbReference>
<dbReference type="CDD" id="cd07574">
    <property type="entry name" value="nitrilase_Rim1_like"/>
    <property type="match status" value="1"/>
</dbReference>
<evidence type="ECO:0000313" key="2">
    <source>
        <dbReference type="EMBL" id="PQV59266.1"/>
    </source>
</evidence>
<dbReference type="GO" id="GO:0016787">
    <property type="term" value="F:hydrolase activity"/>
    <property type="evidence" value="ECO:0007669"/>
    <property type="project" value="UniProtKB-KW"/>
</dbReference>
<reference evidence="2 3" key="1">
    <citation type="submission" date="2018-02" db="EMBL/GenBank/DDBJ databases">
        <title>Genomic Encyclopedia of Archaeal and Bacterial Type Strains, Phase II (KMG-II): from individual species to whole genera.</title>
        <authorList>
            <person name="Goeker M."/>
        </authorList>
    </citation>
    <scope>NUCLEOTIDE SEQUENCE [LARGE SCALE GENOMIC DNA]</scope>
    <source>
        <strain evidence="2 3">DSM 18921</strain>
    </source>
</reference>
<sequence length="305" mass="32205">MTKTIRIAAAAYPLDWFDTFAAYEAKIARWVAEAAGQGARLLVFPEYGGMELASLGGEAVARDLEGALREVDSHRAAVLDLHARLAAEHGVHILTGSGPAYDAPHAGGRPVNRASLIGPKGLLGHQDKAMMTRFEREDWDVVAGDGLSVFDTDLGRIGVLICYDSEFPLLGRVLAEAGVEILLVPSATEALAGFTRVRVGAMARALEGQMIAVHAPVVGPAPWCAGMEENTGRASIYGPPDRGFPPTGIFAEGGLGEAGWVYADVSTAAVADVRADGVVLNFRHWPEQEAQLSRITRLGAGVVKA</sequence>
<dbReference type="InterPro" id="IPR003010">
    <property type="entry name" value="C-N_Hydrolase"/>
</dbReference>
<dbReference type="Pfam" id="PF00795">
    <property type="entry name" value="CN_hydrolase"/>
    <property type="match status" value="1"/>
</dbReference>
<proteinExistence type="predicted"/>
<feature type="domain" description="CN hydrolase" evidence="1">
    <location>
        <begin position="5"/>
        <end position="267"/>
    </location>
</feature>
<name>A0A2S8SEP0_9RHOB</name>
<dbReference type="SUPFAM" id="SSF56317">
    <property type="entry name" value="Carbon-nitrogen hydrolase"/>
    <property type="match status" value="1"/>
</dbReference>
<dbReference type="Gene3D" id="3.60.110.10">
    <property type="entry name" value="Carbon-nitrogen hydrolase"/>
    <property type="match status" value="1"/>
</dbReference>
<dbReference type="PROSITE" id="PS50263">
    <property type="entry name" value="CN_HYDROLASE"/>
    <property type="match status" value="1"/>
</dbReference>
<dbReference type="EMBL" id="PVEP01000001">
    <property type="protein sequence ID" value="PQV59266.1"/>
    <property type="molecule type" value="Genomic_DNA"/>
</dbReference>
<gene>
    <name evidence="2" type="ORF">LX70_01091</name>
</gene>
<comment type="caution">
    <text evidence="2">The sequence shown here is derived from an EMBL/GenBank/DDBJ whole genome shotgun (WGS) entry which is preliminary data.</text>
</comment>
<evidence type="ECO:0000313" key="3">
    <source>
        <dbReference type="Proteomes" id="UP000238338"/>
    </source>
</evidence>
<dbReference type="InterPro" id="IPR036526">
    <property type="entry name" value="C-N_Hydrolase_sf"/>
</dbReference>
<accession>A0A2S8SEP0</accession>
<dbReference type="PANTHER" id="PTHR23088">
    <property type="entry name" value="NITRILASE-RELATED"/>
    <property type="match status" value="1"/>
</dbReference>
<keyword evidence="2" id="KW-0378">Hydrolase</keyword>